<gene>
    <name evidence="2" type="ORF">EV420DRAFT_1634174</name>
</gene>
<organism evidence="2 3">
    <name type="scientific">Armillaria tabescens</name>
    <name type="common">Ringless honey mushroom</name>
    <name type="synonym">Agaricus tabescens</name>
    <dbReference type="NCBI Taxonomy" id="1929756"/>
    <lineage>
        <taxon>Eukaryota</taxon>
        <taxon>Fungi</taxon>
        <taxon>Dikarya</taxon>
        <taxon>Basidiomycota</taxon>
        <taxon>Agaricomycotina</taxon>
        <taxon>Agaricomycetes</taxon>
        <taxon>Agaricomycetidae</taxon>
        <taxon>Agaricales</taxon>
        <taxon>Marasmiineae</taxon>
        <taxon>Physalacriaceae</taxon>
        <taxon>Desarmillaria</taxon>
    </lineage>
</organism>
<accession>A0AA39NQH9</accession>
<feature type="region of interest" description="Disordered" evidence="1">
    <location>
        <begin position="376"/>
        <end position="400"/>
    </location>
</feature>
<dbReference type="RefSeq" id="XP_060339552.1">
    <property type="nucleotide sequence ID" value="XM_060476280.1"/>
</dbReference>
<feature type="compositionally biased region" description="Basic residues" evidence="1">
    <location>
        <begin position="479"/>
        <end position="493"/>
    </location>
</feature>
<evidence type="ECO:0000313" key="2">
    <source>
        <dbReference type="EMBL" id="KAK0469759.1"/>
    </source>
</evidence>
<name>A0AA39NQH9_ARMTA</name>
<proteinExistence type="predicted"/>
<feature type="region of interest" description="Disordered" evidence="1">
    <location>
        <begin position="446"/>
        <end position="527"/>
    </location>
</feature>
<evidence type="ECO:0000256" key="1">
    <source>
        <dbReference type="SAM" id="MobiDB-lite"/>
    </source>
</evidence>
<keyword evidence="3" id="KW-1185">Reference proteome</keyword>
<dbReference type="GeneID" id="85359828"/>
<comment type="caution">
    <text evidence="2">The sequence shown here is derived from an EMBL/GenBank/DDBJ whole genome shotgun (WGS) entry which is preliminary data.</text>
</comment>
<evidence type="ECO:0000313" key="3">
    <source>
        <dbReference type="Proteomes" id="UP001175211"/>
    </source>
</evidence>
<dbReference type="Proteomes" id="UP001175211">
    <property type="component" value="Unassembled WGS sequence"/>
</dbReference>
<protein>
    <submittedName>
        <fullName evidence="2">Uncharacterized protein</fullName>
    </submittedName>
</protein>
<reference evidence="2" key="1">
    <citation type="submission" date="2023-06" db="EMBL/GenBank/DDBJ databases">
        <authorList>
            <consortium name="Lawrence Berkeley National Laboratory"/>
            <person name="Ahrendt S."/>
            <person name="Sahu N."/>
            <person name="Indic B."/>
            <person name="Wong-Bajracharya J."/>
            <person name="Merenyi Z."/>
            <person name="Ke H.-M."/>
            <person name="Monk M."/>
            <person name="Kocsube S."/>
            <person name="Drula E."/>
            <person name="Lipzen A."/>
            <person name="Balint B."/>
            <person name="Henrissat B."/>
            <person name="Andreopoulos B."/>
            <person name="Martin F.M."/>
            <person name="Harder C.B."/>
            <person name="Rigling D."/>
            <person name="Ford K.L."/>
            <person name="Foster G.D."/>
            <person name="Pangilinan J."/>
            <person name="Papanicolaou A."/>
            <person name="Barry K."/>
            <person name="LaButti K."/>
            <person name="Viragh M."/>
            <person name="Koriabine M."/>
            <person name="Yan M."/>
            <person name="Riley R."/>
            <person name="Champramary S."/>
            <person name="Plett K.L."/>
            <person name="Tsai I.J."/>
            <person name="Slot J."/>
            <person name="Sipos G."/>
            <person name="Plett J."/>
            <person name="Nagy L.G."/>
            <person name="Grigoriev I.V."/>
        </authorList>
    </citation>
    <scope>NUCLEOTIDE SEQUENCE</scope>
    <source>
        <strain evidence="2">CCBAS 213</strain>
    </source>
</reference>
<dbReference type="AlphaFoldDB" id="A0AA39NQH9"/>
<dbReference type="EMBL" id="JAUEPS010000001">
    <property type="protein sequence ID" value="KAK0469759.1"/>
    <property type="molecule type" value="Genomic_DNA"/>
</dbReference>
<sequence>MAYSRMITDYCGSVQQAAESKLFQSLPLHNRTRLLMHPLSACLDKEQDVPAQGSSAAVAVTTPASWTGFRTLIQDLACALPSYYRKGITRLPEAHGKAIMHLQHAEAQKQVDLIEALITWRLVNELLQCRGIDHGEFKVDYSIQFKPTVKLVQWVARLADWLVVLLQATTAQESTTATLKPLLLNSLTNLSTEQQQLWVDLQAIWSWNRSGHMSYWQKLLHLMEGVAWQIHWIRRTHGDPVEYVNKLRSFTIQNGMNDIWEQVEASLNTSGPRSKDSMAALLNCATISLLILFKWSWDAALLPIQCLMYSSLVDDRDKPPVLHNVEHGFWSLLLAVSEGSVSAESRLILFLKLYRSEIQAAVQPNHLRPWFEADVRLKPPKGGQGSSIETTSETPQEEDKNAIAVAPIGEEDKPEVSSQQSSPTSVVAAIDFGDDTQEDPAAENLAAVAGLRPRRQKPTETLLPSHDEDGDVQLPGEKPKKKKSRRNWKKTKSKPMISEDESEASAVPVPRKIHELNSQSNPSESEGTYIVLGSLLALW</sequence>
<feature type="compositionally biased region" description="Polar residues" evidence="1">
    <location>
        <begin position="516"/>
        <end position="526"/>
    </location>
</feature>